<dbReference type="EMBL" id="CP027059">
    <property type="protein sequence ID" value="UQZ83712.1"/>
    <property type="molecule type" value="Genomic_DNA"/>
</dbReference>
<accession>A0ABY4RMK6</accession>
<evidence type="ECO:0000313" key="1">
    <source>
        <dbReference type="EMBL" id="UQZ83712.1"/>
    </source>
</evidence>
<dbReference type="Proteomes" id="UP001057134">
    <property type="component" value="Chromosome"/>
</dbReference>
<evidence type="ECO:0000313" key="2">
    <source>
        <dbReference type="Proteomes" id="UP001057134"/>
    </source>
</evidence>
<reference evidence="1" key="1">
    <citation type="submission" date="2018-02" db="EMBL/GenBank/DDBJ databases">
        <authorList>
            <person name="Kim S.-K."/>
            <person name="Jung H.-I."/>
            <person name="Lee S.-W."/>
        </authorList>
    </citation>
    <scope>NUCLEOTIDE SEQUENCE</scope>
    <source>
        <strain evidence="1">SK3146</strain>
    </source>
</reference>
<sequence>MQIPDGTAWAAASVPPAPSLIRVDNRVTGTSDSVTVNGLSPGDMVKVYRDAGAASPLGSATVGSGSTSAVVTIGQLGVESGHVYVTVTQPSYSESKRIVKSYAEEPLSASPAATSIRVTNRSGTSSDEVTVRGLAVGDVVRIYADSSKTKLLGSNTVAASTTDGTVVSVGSLGAEAGVLYVAVTEPGRRESRATEKAYEAEPVTEKLRLEQIRIVNELGGANDRVTVSGIKPGDTVKLYASDKAAAPFAQATAASGQSEVTISASLPSSGGDDSIYVSVTTPPLRESVRVSKRYREEPKTPPINPGMITVTNEQEGTQDHIELIGLSAGDVVKVYSSETATTSIATTTVGADSSRAVIKIAQLGKGAGYVYITLTSPSKGESSRTVKAYAAEQSSVPADRADIQIRNIAGPDDTVTVTGLKPGDMVKVYAEEAAAEPIGKASVGSGAVTAEVKTTLPGTGYGIVYVTVTRADGEESPRTPKIYPAEPLTLPIAASYIQVDNNTEAGGRDEVTVTGLKAGDRVRLYDDALSSTPMQTALGQQADAVVAEGSTVVTLDRLELKPDGGKLYVTVTSKDRRESSRTMKAYEAE</sequence>
<keyword evidence="2" id="KW-1185">Reference proteome</keyword>
<protein>
    <submittedName>
        <fullName evidence="1">Uncharacterized protein</fullName>
    </submittedName>
</protein>
<organism evidence="1 2">
    <name type="scientific">Paenibacillus konkukensis</name>
    <dbReference type="NCBI Taxonomy" id="2020716"/>
    <lineage>
        <taxon>Bacteria</taxon>
        <taxon>Bacillati</taxon>
        <taxon>Bacillota</taxon>
        <taxon>Bacilli</taxon>
        <taxon>Bacillales</taxon>
        <taxon>Paenibacillaceae</taxon>
        <taxon>Paenibacillus</taxon>
    </lineage>
</organism>
<reference evidence="1" key="2">
    <citation type="journal article" date="2021" name="J Anim Sci Technol">
        <title>Complete genome sequence of Paenibacillus konkukensis sp. nov. SK3146 as a potential probiotic strain.</title>
        <authorList>
            <person name="Jung H.I."/>
            <person name="Park S."/>
            <person name="Niu K.M."/>
            <person name="Lee S.W."/>
            <person name="Kothari D."/>
            <person name="Yi K.J."/>
            <person name="Kim S.K."/>
        </authorList>
    </citation>
    <scope>NUCLEOTIDE SEQUENCE</scope>
    <source>
        <strain evidence="1">SK3146</strain>
    </source>
</reference>
<proteinExistence type="predicted"/>
<gene>
    <name evidence="1" type="ORF">SK3146_02919</name>
</gene>
<name>A0ABY4RMK6_9BACL</name>